<evidence type="ECO:0000313" key="2">
    <source>
        <dbReference type="EMBL" id="EGL53979.1"/>
    </source>
</evidence>
<dbReference type="Gene3D" id="3.30.700.10">
    <property type="entry name" value="Glycoprotein, Type 4 Pilin"/>
    <property type="match status" value="1"/>
</dbReference>
<sequence>MRTNKGFTLIELLLVMMITSILVGPYIYQKTVELKDERVRITMSEISDIATSAQNYAAEQNLKWPDEDNQCRSAISLMRDDGYLGSLSDISIYETSYSTLCSSINGSRFFVEVETKTSAEAEILASYLPSSDASGKSISFSVPLPSSIPALDHLLPRDGSRPMTGNLNLDNNDIEDVNQISTETVLLNSVVTKGSSCSKNGLIARNNGGLILSCNQGVWTGAAGSPEGMLAHFYLDSCPDGWKVADGSQGTIDARGKFLRSLDLGRGLDLGRNLGSTQGDAIRNITGSGIASGGYANARGAFYKSSGYNPQDFNGSEQHYTANFDASRVVPTANENRPVNLALLTCQKFD</sequence>
<keyword evidence="1" id="KW-0812">Transmembrane</keyword>
<dbReference type="OrthoDB" id="6402811at2"/>
<dbReference type="NCBIfam" id="TIGR02532">
    <property type="entry name" value="IV_pilin_GFxxxE"/>
    <property type="match status" value="1"/>
</dbReference>
<feature type="transmembrane region" description="Helical" evidence="1">
    <location>
        <begin position="7"/>
        <end position="28"/>
    </location>
</feature>
<name>F5T0Y0_9GAMM</name>
<dbReference type="InterPro" id="IPR045584">
    <property type="entry name" value="Pilin-like"/>
</dbReference>
<dbReference type="InterPro" id="IPR012902">
    <property type="entry name" value="N_methyl_site"/>
</dbReference>
<keyword evidence="3" id="KW-1185">Reference proteome</keyword>
<dbReference type="Pfam" id="PF07963">
    <property type="entry name" value="N_methyl"/>
    <property type="match status" value="1"/>
</dbReference>
<dbReference type="STRING" id="1026882.MAMP_00418"/>
<dbReference type="Proteomes" id="UP000003544">
    <property type="component" value="Unassembled WGS sequence"/>
</dbReference>
<dbReference type="SUPFAM" id="SSF88874">
    <property type="entry name" value="Receptor-binding domain of short tail fibre protein gp12"/>
    <property type="match status" value="1"/>
</dbReference>
<evidence type="ECO:0008006" key="4">
    <source>
        <dbReference type="Google" id="ProtNLM"/>
    </source>
</evidence>
<keyword evidence="1" id="KW-0472">Membrane</keyword>
<dbReference type="eggNOG" id="COG5301">
    <property type="taxonomic scope" value="Bacteria"/>
</dbReference>
<dbReference type="EMBL" id="AFIG01000002">
    <property type="protein sequence ID" value="EGL53979.1"/>
    <property type="molecule type" value="Genomic_DNA"/>
</dbReference>
<accession>F5T0Y0</accession>
<organism evidence="2 3">
    <name type="scientific">Methylophaga aminisulfidivorans MP</name>
    <dbReference type="NCBI Taxonomy" id="1026882"/>
    <lineage>
        <taxon>Bacteria</taxon>
        <taxon>Pseudomonadati</taxon>
        <taxon>Pseudomonadota</taxon>
        <taxon>Gammaproteobacteria</taxon>
        <taxon>Thiotrichales</taxon>
        <taxon>Piscirickettsiaceae</taxon>
        <taxon>Methylophaga</taxon>
    </lineage>
</organism>
<dbReference type="SUPFAM" id="SSF54523">
    <property type="entry name" value="Pili subunits"/>
    <property type="match status" value="1"/>
</dbReference>
<dbReference type="RefSeq" id="WP_007146227.1">
    <property type="nucleotide sequence ID" value="NZ_AFIG01000002.1"/>
</dbReference>
<protein>
    <recommendedName>
        <fullName evidence="4">Prepilin-type N-terminal cleavage/methylation domain-containing protein</fullName>
    </recommendedName>
</protein>
<evidence type="ECO:0000256" key="1">
    <source>
        <dbReference type="SAM" id="Phobius"/>
    </source>
</evidence>
<gene>
    <name evidence="2" type="ORF">MAMP_00418</name>
</gene>
<dbReference type="AlphaFoldDB" id="F5T0Y0"/>
<reference evidence="2 3" key="1">
    <citation type="journal article" date="2011" name="J. Bacteriol.">
        <title>Draft genome sequence of Methylophaga aminisulfidivorans MP T.</title>
        <authorList>
            <person name="Han G.H."/>
            <person name="Kim W."/>
            <person name="Chun J."/>
            <person name="Kim S.W."/>
        </authorList>
    </citation>
    <scope>NUCLEOTIDE SEQUENCE [LARGE SCALE GENOMIC DNA]</scope>
    <source>
        <strain evidence="3">MP(T)</strain>
    </source>
</reference>
<keyword evidence="1" id="KW-1133">Transmembrane helix</keyword>
<proteinExistence type="predicted"/>
<comment type="caution">
    <text evidence="2">The sequence shown here is derived from an EMBL/GenBank/DDBJ whole genome shotgun (WGS) entry which is preliminary data.</text>
</comment>
<evidence type="ECO:0000313" key="3">
    <source>
        <dbReference type="Proteomes" id="UP000003544"/>
    </source>
</evidence>